<evidence type="ECO:0000313" key="3">
    <source>
        <dbReference type="Proteomes" id="UP000030944"/>
    </source>
</evidence>
<sequence>MKIIIGILLVFFVTFSIGTAFGHGAGIEASPLIFTNDREVKVTVELLPADFYKSDQKMIKIDAYDHTNRETITNASFKVQIFNDNQLLLDEWFYTQDGNLILEVDPDVIVTNRNTIEISGEKNSFGLWEKTDTTPLIVTGPIFDEGGIYTFKINLDAQDEVGIISDVEFEVQVSVTNVKYYQEKVGEKDAEFRVKSYYDKVSNFEYDSKENVAKISFPFDFSETNISHTNVIHTEIMFAKNTLEFLSPNYSGTGNGIELFKSSIFIDDYSEEDNRIVHFVLLPDHVRHIKNQMKKMGEEMPNSIDLVLNKGKEIEFPLRTLTLSEEYQVDLSWDPKVIVPGEKVKFIYTFRDTTDLGPIRDSDYTFTILQDGKTIFSEDRFAKIGADFTDFTFTEEQTGLTIARFSNISGSGQQTEFAFVVGGQTETKTSSVPEWVKNNAGWWADGQIPDSAFIDGIEYLIKDGIIVVSNAKQSESQAQGIPEWIKNNAEWWADGRIPDSAFIDGIEYLIKDGIIKIS</sequence>
<gene>
    <name evidence="2" type="ORF">A7X95_04465</name>
    <name evidence="1" type="ORF">T478_1365</name>
</gene>
<reference evidence="1 3" key="1">
    <citation type="journal article" date="2015" name="Proc. Natl. Acad. Sci. U.S.A.">
        <title>Genomic and proteomic characterization of "Candidatus Nitrosopelagicus brevis": An ammonia-oxidizing archaeon from the open ocean.</title>
        <authorList>
            <person name="Santoro A.E."/>
            <person name="Dupont C.L."/>
            <person name="Richter R.A."/>
            <person name="Craig M.T."/>
            <person name="Carini P."/>
            <person name="McIlvin M.R."/>
            <person name="Yang Y."/>
            <person name="Orsi W.D."/>
            <person name="Moran D.M."/>
            <person name="Saito M.A."/>
        </authorList>
    </citation>
    <scope>NUCLEOTIDE SEQUENCE [LARGE SCALE GENOMIC DNA]</scope>
    <source>
        <strain evidence="1">CN25</strain>
        <strain evidence="3">V2</strain>
    </source>
</reference>
<evidence type="ECO:0000313" key="2">
    <source>
        <dbReference type="EMBL" id="PTL87173.1"/>
    </source>
</evidence>
<organism evidence="1 3">
    <name type="scientific">Candidatus Nitrosopelagicus brevis</name>
    <dbReference type="NCBI Taxonomy" id="1410606"/>
    <lineage>
        <taxon>Archaea</taxon>
        <taxon>Nitrososphaerota</taxon>
    </lineage>
</organism>
<dbReference type="OrthoDB" id="11778at2157"/>
<protein>
    <recommendedName>
        <fullName evidence="5">Peptidase</fullName>
    </recommendedName>
</protein>
<evidence type="ECO:0000313" key="4">
    <source>
        <dbReference type="Proteomes" id="UP000241022"/>
    </source>
</evidence>
<dbReference type="RefSeq" id="WP_052433929.1">
    <property type="nucleotide sequence ID" value="NZ_CP007026.1"/>
</dbReference>
<reference evidence="2" key="2">
    <citation type="submission" date="2016-05" db="EMBL/GenBank/DDBJ databases">
        <authorList>
            <person name="Lavstsen T."/>
            <person name="Jespersen J.S."/>
        </authorList>
    </citation>
    <scope>NUCLEOTIDE SEQUENCE [LARGE SCALE GENOMIC DNA]</scope>
    <source>
        <strain evidence="2">U25</strain>
    </source>
</reference>
<dbReference type="HOGENOM" id="CLU_034350_0_0_2"/>
<dbReference type="Proteomes" id="UP000241022">
    <property type="component" value="Unassembled WGS sequence"/>
</dbReference>
<name>A0A0A7V1D1_9ARCH</name>
<dbReference type="AlphaFoldDB" id="A0A0A7V1D1"/>
<proteinExistence type="predicted"/>
<evidence type="ECO:0000313" key="1">
    <source>
        <dbReference type="EMBL" id="AJA92879.1"/>
    </source>
</evidence>
<dbReference type="GeneID" id="24817240"/>
<accession>A0A0A7V1D1</accession>
<dbReference type="Proteomes" id="UP000030944">
    <property type="component" value="Chromosome"/>
</dbReference>
<reference evidence="2 4" key="4">
    <citation type="submission" date="2018-04" db="EMBL/GenBank/DDBJ databases">
        <title>Transcriptomics of ammonia oxidizing archaea.</title>
        <authorList>
            <person name="Carini P."/>
        </authorList>
    </citation>
    <scope>NUCLEOTIDE SEQUENCE [LARGE SCALE GENOMIC DNA]</scope>
    <source>
        <strain evidence="2 4">U25</strain>
    </source>
</reference>
<keyword evidence="4" id="KW-1185">Reference proteome</keyword>
<dbReference type="KEGG" id="nbv:T478_1365"/>
<reference evidence="4" key="3">
    <citation type="submission" date="2016-05" db="EMBL/GenBank/DDBJ databases">
        <authorList>
            <person name="Dupont C."/>
            <person name="Santoro A."/>
        </authorList>
    </citation>
    <scope>NUCLEOTIDE SEQUENCE [LARGE SCALE GENOMIC DNA]</scope>
    <source>
        <strain evidence="4">U25</strain>
    </source>
</reference>
<dbReference type="STRING" id="1410606.T478_1365"/>
<dbReference type="EMBL" id="LXWN01000002">
    <property type="protein sequence ID" value="PTL87173.1"/>
    <property type="molecule type" value="Genomic_DNA"/>
</dbReference>
<evidence type="ECO:0008006" key="5">
    <source>
        <dbReference type="Google" id="ProtNLM"/>
    </source>
</evidence>
<dbReference type="EMBL" id="CP007026">
    <property type="protein sequence ID" value="AJA92879.1"/>
    <property type="molecule type" value="Genomic_DNA"/>
</dbReference>